<dbReference type="PANTHER" id="PTHR43427">
    <property type="entry name" value="CHLORIDE CHANNEL PROTEIN CLC-E"/>
    <property type="match status" value="1"/>
</dbReference>
<evidence type="ECO:0000256" key="8">
    <source>
        <dbReference type="ARBA" id="ARBA00023214"/>
    </source>
</evidence>
<feature type="transmembrane region" description="Helical" evidence="11">
    <location>
        <begin position="371"/>
        <end position="391"/>
    </location>
</feature>
<feature type="transmembrane region" description="Helical" evidence="11">
    <location>
        <begin position="141"/>
        <end position="161"/>
    </location>
</feature>
<feature type="transmembrane region" description="Helical" evidence="11">
    <location>
        <begin position="341"/>
        <end position="364"/>
    </location>
</feature>
<dbReference type="InterPro" id="IPR001807">
    <property type="entry name" value="ClC"/>
</dbReference>
<keyword evidence="7" id="KW-0869">Chloride channel</keyword>
<dbReference type="Gene3D" id="1.10.3080.10">
    <property type="entry name" value="Clc chloride channel"/>
    <property type="match status" value="1"/>
</dbReference>
<keyword evidence="3 11" id="KW-0812">Transmembrane</keyword>
<comment type="caution">
    <text evidence="12">The sequence shown here is derived from an EMBL/GenBank/DDBJ whole genome shotgun (WGS) entry which is preliminary data.</text>
</comment>
<dbReference type="GO" id="GO:0005254">
    <property type="term" value="F:chloride channel activity"/>
    <property type="evidence" value="ECO:0007669"/>
    <property type="project" value="UniProtKB-KW"/>
</dbReference>
<keyword evidence="5" id="KW-0406">Ion transport</keyword>
<feature type="transmembrane region" description="Helical" evidence="11">
    <location>
        <begin position="53"/>
        <end position="75"/>
    </location>
</feature>
<keyword evidence="4 11" id="KW-1133">Transmembrane helix</keyword>
<evidence type="ECO:0000313" key="12">
    <source>
        <dbReference type="EMBL" id="OZG49640.1"/>
    </source>
</evidence>
<feature type="compositionally biased region" description="Basic and acidic residues" evidence="10">
    <location>
        <begin position="16"/>
        <end position="35"/>
    </location>
</feature>
<evidence type="ECO:0000313" key="13">
    <source>
        <dbReference type="Proteomes" id="UP000216454"/>
    </source>
</evidence>
<evidence type="ECO:0000256" key="7">
    <source>
        <dbReference type="ARBA" id="ARBA00023173"/>
    </source>
</evidence>
<dbReference type="EMBL" id="MWWQ01000014">
    <property type="protein sequence ID" value="OZG49640.1"/>
    <property type="molecule type" value="Genomic_DNA"/>
</dbReference>
<dbReference type="Pfam" id="PF00654">
    <property type="entry name" value="Voltage_CLC"/>
    <property type="match status" value="1"/>
</dbReference>
<evidence type="ECO:0000256" key="10">
    <source>
        <dbReference type="SAM" id="MobiDB-lite"/>
    </source>
</evidence>
<evidence type="ECO:0000256" key="3">
    <source>
        <dbReference type="ARBA" id="ARBA00022692"/>
    </source>
</evidence>
<dbReference type="GO" id="GO:0034707">
    <property type="term" value="C:chloride channel complex"/>
    <property type="evidence" value="ECO:0007669"/>
    <property type="project" value="UniProtKB-KW"/>
</dbReference>
<reference evidence="12 13" key="1">
    <citation type="journal article" date="2017" name="BMC Genomics">
        <title>Comparative genomic and phylogenomic analyses of the Bifidobacteriaceae family.</title>
        <authorList>
            <person name="Lugli G.A."/>
            <person name="Milani C."/>
            <person name="Turroni F."/>
            <person name="Duranti S."/>
            <person name="Mancabelli L."/>
            <person name="Mangifesta M."/>
            <person name="Ferrario C."/>
            <person name="Modesto M."/>
            <person name="Mattarelli P."/>
            <person name="Jiri K."/>
            <person name="van Sinderen D."/>
            <person name="Ventura M."/>
        </authorList>
    </citation>
    <scope>NUCLEOTIDE SEQUENCE [LARGE SCALE GENOMIC DNA]</scope>
    <source>
        <strain evidence="12 13">DSM 24744</strain>
    </source>
</reference>
<evidence type="ECO:0000256" key="5">
    <source>
        <dbReference type="ARBA" id="ARBA00023065"/>
    </source>
</evidence>
<dbReference type="AlphaFoldDB" id="A0A261ES00"/>
<keyword evidence="13" id="KW-1185">Reference proteome</keyword>
<keyword evidence="8" id="KW-0868">Chloride</keyword>
<evidence type="ECO:0000256" key="11">
    <source>
        <dbReference type="SAM" id="Phobius"/>
    </source>
</evidence>
<dbReference type="PRINTS" id="PR00762">
    <property type="entry name" value="CLCHANNEL"/>
</dbReference>
<keyword evidence="2" id="KW-0813">Transport</keyword>
<gene>
    <name evidence="12" type="ORF">PSSU_1464</name>
</gene>
<feature type="transmembrane region" description="Helical" evidence="11">
    <location>
        <begin position="298"/>
        <end position="316"/>
    </location>
</feature>
<evidence type="ECO:0000256" key="4">
    <source>
        <dbReference type="ARBA" id="ARBA00022989"/>
    </source>
</evidence>
<feature type="transmembrane region" description="Helical" evidence="11">
    <location>
        <begin position="191"/>
        <end position="216"/>
    </location>
</feature>
<comment type="subcellular location">
    <subcellularLocation>
        <location evidence="1">Membrane</location>
        <topology evidence="1">Multi-pass membrane protein</topology>
    </subcellularLocation>
</comment>
<evidence type="ECO:0000256" key="6">
    <source>
        <dbReference type="ARBA" id="ARBA00023136"/>
    </source>
</evidence>
<dbReference type="InterPro" id="IPR014743">
    <property type="entry name" value="Cl-channel_core"/>
</dbReference>
<feature type="transmembrane region" description="Helical" evidence="11">
    <location>
        <begin position="257"/>
        <end position="277"/>
    </location>
</feature>
<proteinExistence type="predicted"/>
<evidence type="ECO:0000256" key="9">
    <source>
        <dbReference type="ARBA" id="ARBA00023303"/>
    </source>
</evidence>
<feature type="transmembrane region" description="Helical" evidence="11">
    <location>
        <begin position="228"/>
        <end position="245"/>
    </location>
</feature>
<dbReference type="InterPro" id="IPR050368">
    <property type="entry name" value="ClC-type_chloride_channel"/>
</dbReference>
<organism evidence="12 13">
    <name type="scientific">Pseudoscardovia suis</name>
    <dbReference type="NCBI Taxonomy" id="987063"/>
    <lineage>
        <taxon>Bacteria</taxon>
        <taxon>Bacillati</taxon>
        <taxon>Actinomycetota</taxon>
        <taxon>Actinomycetes</taxon>
        <taxon>Bifidobacteriales</taxon>
        <taxon>Bifidobacteriaceae</taxon>
        <taxon>Pseudoscardovia</taxon>
    </lineage>
</organism>
<keyword evidence="6 11" id="KW-0472">Membrane</keyword>
<dbReference type="RefSeq" id="WP_244569207.1">
    <property type="nucleotide sequence ID" value="NZ_MWWQ01000014.1"/>
</dbReference>
<evidence type="ECO:0000256" key="1">
    <source>
        <dbReference type="ARBA" id="ARBA00004141"/>
    </source>
</evidence>
<keyword evidence="9" id="KW-0407">Ion channel</keyword>
<evidence type="ECO:0000256" key="2">
    <source>
        <dbReference type="ARBA" id="ARBA00022448"/>
    </source>
</evidence>
<feature type="region of interest" description="Disordered" evidence="10">
    <location>
        <begin position="1"/>
        <end position="43"/>
    </location>
</feature>
<dbReference type="Proteomes" id="UP000216454">
    <property type="component" value="Unassembled WGS sequence"/>
</dbReference>
<dbReference type="PANTHER" id="PTHR43427:SF6">
    <property type="entry name" value="CHLORIDE CHANNEL PROTEIN CLC-E"/>
    <property type="match status" value="1"/>
</dbReference>
<name>A0A261ES00_9BIFI</name>
<accession>A0A261ES00</accession>
<protein>
    <submittedName>
        <fullName evidence="12">Chloride channel family chloride transporter</fullName>
    </submittedName>
</protein>
<dbReference type="SUPFAM" id="SSF81340">
    <property type="entry name" value="Clc chloride channel"/>
    <property type="match status" value="1"/>
</dbReference>
<sequence length="478" mass="49271">MEEKQGAENPGYAEATRGKEMRGEETHSEEARSEKAGSGVKPNEHPALEACRLGAFVLVVGALIGVGAGVLYLALEAVQSVFLGYVENPQHPGPSGVPGWRIMASLAAAGVISALAWWLLRGRCKPVPSVAKAVAGKRMPVIATIIHVLLQIFIVGAGMSIGRETAPRELGAMMGQRFAHLSRMDSKDVRLVVAAAAGAGFAGVYDSPLAGAFFAIEMLLVDSSWRTVAVSLGTSCVSAYVAGFIKGRDAFYALPSLHLSVSFVVFALLSAPLWGAVGALFRRGNQWAGSRHAKGSAILWELPLVAVITGVVALAFPQVCGNGRAAAQQAFLTSASLPAEAAWNLAGWLVLLAALKAVLTILTIRAGASGGVITPSIAIGACLAAALGLGWSHLFPGTPVAACALLGAAAVLASSQQAPLMASCLMLELCHLSVEFAMPVGLCCVGATVVARAVLRHVPPVTELPQAHTFPRAAQSAA</sequence>
<feature type="transmembrane region" description="Helical" evidence="11">
    <location>
        <begin position="397"/>
        <end position="415"/>
    </location>
</feature>
<feature type="transmembrane region" description="Helical" evidence="11">
    <location>
        <begin position="100"/>
        <end position="120"/>
    </location>
</feature>